<dbReference type="STRING" id="1754191.A0A1Y1UYX0"/>
<evidence type="ECO:0008006" key="15">
    <source>
        <dbReference type="Google" id="ProtNLM"/>
    </source>
</evidence>
<keyword evidence="6" id="KW-0498">Mitosis</keyword>
<protein>
    <recommendedName>
        <fullName evidence="15">Microtubule binding protein</fullName>
    </recommendedName>
</protein>
<dbReference type="InterPro" id="IPR036872">
    <property type="entry name" value="CH_dom_sf"/>
</dbReference>
<reference evidence="13 14" key="1">
    <citation type="submission" date="2016-08" db="EMBL/GenBank/DDBJ databases">
        <title>Genomes of anaerobic fungi encode conserved fungal cellulosomes for biomass hydrolysis.</title>
        <authorList>
            <consortium name="DOE Joint Genome Institute"/>
            <person name="Haitjema C.H."/>
            <person name="Gilmore S.P."/>
            <person name="Henske J.K."/>
            <person name="Solomon K.V."/>
            <person name="De Groot R."/>
            <person name="Kuo A."/>
            <person name="Mondo S.J."/>
            <person name="Salamov A.A."/>
            <person name="Labutti K."/>
            <person name="Zhao Z."/>
            <person name="Chiniquy J."/>
            <person name="Barry K."/>
            <person name="Brewer H.M."/>
            <person name="Purvine S.O."/>
            <person name="Wright A.T."/>
            <person name="Boxma B."/>
            <person name="Van Alen T."/>
            <person name="Hackstein J.H."/>
            <person name="Baker S.E."/>
            <person name="Grigoriev I.V."/>
            <person name="O'Malley M.A."/>
        </authorList>
    </citation>
    <scope>NUCLEOTIDE SEQUENCE [LARGE SCALE GENOMIC DNA]</scope>
    <source>
        <strain evidence="14">finn</strain>
    </source>
</reference>
<dbReference type="SUPFAM" id="SSF140612">
    <property type="entry name" value="EB1 dimerisation domain-like"/>
    <property type="match status" value="1"/>
</dbReference>
<sequence length="256" mass="29791">MSESRTELIAWLNDLLKLNYTKVEQCGTGAAHCQIIDSIYPGTVHLSKVKFNANQEFEYIQNFKILQAAFQKNSIDKTIPVERLVKCRFQDNLEFLQWIKRYWDTYFSGEDYDALSRRNNNSPMTRRGTKDSITSNIRKSSVNSNKKTVDNKKKMVDSSLSKQNSKIDEYEKVILGLNEEIDELKMNIDGLEKERNFYFGKLREIEILVQTQIESEPINPEHSSILKDIQTILYSTEEGFEIPDNGETGENEEEMF</sequence>
<keyword evidence="14" id="KW-1185">Reference proteome</keyword>
<evidence type="ECO:0000256" key="2">
    <source>
        <dbReference type="ARBA" id="ARBA00010729"/>
    </source>
</evidence>
<dbReference type="InterPro" id="IPR036133">
    <property type="entry name" value="EB1_C_sf"/>
</dbReference>
<dbReference type="GO" id="GO:0051010">
    <property type="term" value="F:microtubule plus-end binding"/>
    <property type="evidence" value="ECO:0007669"/>
    <property type="project" value="UniProtKB-ARBA"/>
</dbReference>
<evidence type="ECO:0000256" key="3">
    <source>
        <dbReference type="ARBA" id="ARBA00022490"/>
    </source>
</evidence>
<evidence type="ECO:0000256" key="8">
    <source>
        <dbReference type="ARBA" id="ARBA00023306"/>
    </source>
</evidence>
<dbReference type="OrthoDB" id="2119228at2759"/>
<dbReference type="GO" id="GO:0072686">
    <property type="term" value="C:mitotic spindle"/>
    <property type="evidence" value="ECO:0007669"/>
    <property type="project" value="UniProtKB-ARBA"/>
</dbReference>
<keyword evidence="10" id="KW-0175">Coiled coil</keyword>
<dbReference type="GO" id="GO:0030473">
    <property type="term" value="P:nuclear migration along microtubule"/>
    <property type="evidence" value="ECO:0007669"/>
    <property type="project" value="UniProtKB-ARBA"/>
</dbReference>
<evidence type="ECO:0000259" key="11">
    <source>
        <dbReference type="PROSITE" id="PS50021"/>
    </source>
</evidence>
<dbReference type="Gene3D" id="1.10.418.10">
    <property type="entry name" value="Calponin-like domain"/>
    <property type="match status" value="1"/>
</dbReference>
<dbReference type="GO" id="GO:0035371">
    <property type="term" value="C:microtubule plus-end"/>
    <property type="evidence" value="ECO:0007669"/>
    <property type="project" value="UniProtKB-ARBA"/>
</dbReference>
<dbReference type="GO" id="GO:0035372">
    <property type="term" value="P:protein localization to microtubule"/>
    <property type="evidence" value="ECO:0007669"/>
    <property type="project" value="UniProtKB-ARBA"/>
</dbReference>
<dbReference type="Proteomes" id="UP000193719">
    <property type="component" value="Unassembled WGS sequence"/>
</dbReference>
<dbReference type="FunFam" id="1.10.418.10:FF:000028">
    <property type="entry name" value="RP/EB family microtubule-associated protein"/>
    <property type="match status" value="1"/>
</dbReference>
<keyword evidence="4" id="KW-0132">Cell division</keyword>
<evidence type="ECO:0000256" key="7">
    <source>
        <dbReference type="ARBA" id="ARBA00023212"/>
    </source>
</evidence>
<dbReference type="Pfam" id="PF00307">
    <property type="entry name" value="CH"/>
    <property type="match status" value="1"/>
</dbReference>
<evidence type="ECO:0000256" key="1">
    <source>
        <dbReference type="ARBA" id="ARBA00004245"/>
    </source>
</evidence>
<dbReference type="PROSITE" id="PS51230">
    <property type="entry name" value="EB1_C"/>
    <property type="match status" value="1"/>
</dbReference>
<organism evidence="13 14">
    <name type="scientific">Piromyces finnis</name>
    <dbReference type="NCBI Taxonomy" id="1754191"/>
    <lineage>
        <taxon>Eukaryota</taxon>
        <taxon>Fungi</taxon>
        <taxon>Fungi incertae sedis</taxon>
        <taxon>Chytridiomycota</taxon>
        <taxon>Chytridiomycota incertae sedis</taxon>
        <taxon>Neocallimastigomycetes</taxon>
        <taxon>Neocallimastigales</taxon>
        <taxon>Neocallimastigaceae</taxon>
        <taxon>Piromyces</taxon>
    </lineage>
</organism>
<reference evidence="13 14" key="2">
    <citation type="submission" date="2016-08" db="EMBL/GenBank/DDBJ databases">
        <title>Pervasive Adenine N6-methylation of Active Genes in Fungi.</title>
        <authorList>
            <consortium name="DOE Joint Genome Institute"/>
            <person name="Mondo S.J."/>
            <person name="Dannebaum R.O."/>
            <person name="Kuo R.C."/>
            <person name="Labutti K."/>
            <person name="Haridas S."/>
            <person name="Kuo A."/>
            <person name="Salamov A."/>
            <person name="Ahrendt S.R."/>
            <person name="Lipzen A."/>
            <person name="Sullivan W."/>
            <person name="Andreopoulos W.B."/>
            <person name="Clum A."/>
            <person name="Lindquist E."/>
            <person name="Daum C."/>
            <person name="Ramamoorthy G.K."/>
            <person name="Gryganskyi A."/>
            <person name="Culley D."/>
            <person name="Magnuson J.K."/>
            <person name="James T.Y."/>
            <person name="O'Malley M.A."/>
            <person name="Stajich J.E."/>
            <person name="Spatafora J.W."/>
            <person name="Visel A."/>
            <person name="Grigoriev I.V."/>
        </authorList>
    </citation>
    <scope>NUCLEOTIDE SEQUENCE [LARGE SCALE GENOMIC DNA]</scope>
    <source>
        <strain evidence="14">finn</strain>
    </source>
</reference>
<dbReference type="Pfam" id="PF03271">
    <property type="entry name" value="EB1"/>
    <property type="match status" value="1"/>
</dbReference>
<feature type="domain" description="Calponin-homology (CH)" evidence="11">
    <location>
        <begin position="2"/>
        <end position="104"/>
    </location>
</feature>
<comment type="subcellular location">
    <subcellularLocation>
        <location evidence="1">Cytoplasm</location>
        <location evidence="1">Cytoskeleton</location>
    </subcellularLocation>
</comment>
<dbReference type="Gene3D" id="1.20.5.1430">
    <property type="match status" value="1"/>
</dbReference>
<dbReference type="EMBL" id="MCFH01000051">
    <property type="protein sequence ID" value="ORX43598.1"/>
    <property type="molecule type" value="Genomic_DNA"/>
</dbReference>
<keyword evidence="7" id="KW-0206">Cytoskeleton</keyword>
<keyword evidence="3" id="KW-0963">Cytoplasm</keyword>
<evidence type="ECO:0000256" key="10">
    <source>
        <dbReference type="SAM" id="Coils"/>
    </source>
</evidence>
<evidence type="ECO:0000259" key="12">
    <source>
        <dbReference type="PROSITE" id="PS51230"/>
    </source>
</evidence>
<evidence type="ECO:0000256" key="4">
    <source>
        <dbReference type="ARBA" id="ARBA00022618"/>
    </source>
</evidence>
<dbReference type="InterPro" id="IPR001715">
    <property type="entry name" value="CH_dom"/>
</dbReference>
<dbReference type="InterPro" id="IPR004953">
    <property type="entry name" value="EB1_C"/>
</dbReference>
<accession>A0A1Y1UYX0</accession>
<dbReference type="PANTHER" id="PTHR10623">
    <property type="entry name" value="MICROTUBULE-ASSOCIATED PROTEIN RP/EB FAMILY MEMBER"/>
    <property type="match status" value="1"/>
</dbReference>
<evidence type="ECO:0000256" key="6">
    <source>
        <dbReference type="ARBA" id="ARBA00022776"/>
    </source>
</evidence>
<evidence type="ECO:0000313" key="14">
    <source>
        <dbReference type="Proteomes" id="UP000193719"/>
    </source>
</evidence>
<feature type="domain" description="EB1 C-terminal" evidence="12">
    <location>
        <begin position="166"/>
        <end position="242"/>
    </location>
</feature>
<feature type="coiled-coil region" evidence="10">
    <location>
        <begin position="160"/>
        <end position="201"/>
    </location>
</feature>
<dbReference type="SUPFAM" id="SSF47576">
    <property type="entry name" value="Calponin-homology domain, CH-domain"/>
    <property type="match status" value="1"/>
</dbReference>
<dbReference type="PROSITE" id="PS50021">
    <property type="entry name" value="CH"/>
    <property type="match status" value="1"/>
</dbReference>
<dbReference type="InterPro" id="IPR027328">
    <property type="entry name" value="MAPRE"/>
</dbReference>
<dbReference type="GO" id="GO:0051301">
    <property type="term" value="P:cell division"/>
    <property type="evidence" value="ECO:0007669"/>
    <property type="project" value="UniProtKB-KW"/>
</dbReference>
<gene>
    <name evidence="13" type="ORF">BCR36DRAFT_335672</name>
</gene>
<keyword evidence="8" id="KW-0131">Cell cycle</keyword>
<evidence type="ECO:0000256" key="5">
    <source>
        <dbReference type="ARBA" id="ARBA00022701"/>
    </source>
</evidence>
<name>A0A1Y1UYX0_9FUNG</name>
<comment type="caution">
    <text evidence="13">The sequence shown here is derived from an EMBL/GenBank/DDBJ whole genome shotgun (WGS) entry which is preliminary data.</text>
</comment>
<evidence type="ECO:0000256" key="9">
    <source>
        <dbReference type="PROSITE-ProRule" id="PRU00576"/>
    </source>
</evidence>
<dbReference type="FunFam" id="1.20.5.1430:FF:000005">
    <property type="entry name" value="Eb1, isoform E"/>
    <property type="match status" value="1"/>
</dbReference>
<evidence type="ECO:0000313" key="13">
    <source>
        <dbReference type="EMBL" id="ORX43598.1"/>
    </source>
</evidence>
<proteinExistence type="inferred from homology"/>
<comment type="similarity">
    <text evidence="2">Belongs to the MAPRE family.</text>
</comment>
<dbReference type="AlphaFoldDB" id="A0A1Y1UYX0"/>
<keyword evidence="5 9" id="KW-0493">Microtubule</keyword>